<evidence type="ECO:0000256" key="11">
    <source>
        <dbReference type="RuleBase" id="RU000687"/>
    </source>
</evidence>
<dbReference type="SUPFAM" id="SSF90112">
    <property type="entry name" value="Neurotransmitter-gated ion-channel transmembrane pore"/>
    <property type="match status" value="1"/>
</dbReference>
<feature type="region of interest" description="Disordered" evidence="12">
    <location>
        <begin position="381"/>
        <end position="400"/>
    </location>
</feature>
<keyword evidence="8 11" id="KW-0406">Ion transport</keyword>
<dbReference type="GO" id="GO:0005886">
    <property type="term" value="C:plasma membrane"/>
    <property type="evidence" value="ECO:0007669"/>
    <property type="project" value="UniProtKB-SubCell"/>
</dbReference>
<evidence type="ECO:0008006" key="16">
    <source>
        <dbReference type="Google" id="ProtNLM"/>
    </source>
</evidence>
<dbReference type="Gene3D" id="1.20.58.390">
    <property type="entry name" value="Neurotransmitter-gated ion-channel transmembrane domain"/>
    <property type="match status" value="1"/>
</dbReference>
<feature type="transmembrane region" description="Helical" evidence="11">
    <location>
        <begin position="322"/>
        <end position="345"/>
    </location>
</feature>
<dbReference type="EMBL" id="GEBQ01026951">
    <property type="protein sequence ID" value="JAT13026.1"/>
    <property type="molecule type" value="Transcribed_RNA"/>
</dbReference>
<dbReference type="InterPro" id="IPR006202">
    <property type="entry name" value="Neur_chan_lig-bd"/>
</dbReference>
<evidence type="ECO:0000256" key="3">
    <source>
        <dbReference type="ARBA" id="ARBA00022448"/>
    </source>
</evidence>
<comment type="similarity">
    <text evidence="11">Belongs to the ligand-gated ion channel (TC 1.A.9) family.</text>
</comment>
<comment type="subcellular location">
    <subcellularLocation>
        <location evidence="2">Cell membrane</location>
    </subcellularLocation>
    <subcellularLocation>
        <location evidence="1">Membrane</location>
        <topology evidence="1">Multi-pass membrane protein</topology>
    </subcellularLocation>
</comment>
<dbReference type="SUPFAM" id="SSF63712">
    <property type="entry name" value="Nicotinic receptor ligand binding domain-like"/>
    <property type="match status" value="1"/>
</dbReference>
<dbReference type="InterPro" id="IPR018000">
    <property type="entry name" value="Neurotransmitter_ion_chnl_CS"/>
</dbReference>
<gene>
    <name evidence="15" type="ORF">g.21638</name>
</gene>
<dbReference type="PANTHER" id="PTHR18945">
    <property type="entry name" value="NEUROTRANSMITTER GATED ION CHANNEL"/>
    <property type="match status" value="1"/>
</dbReference>
<dbReference type="PROSITE" id="PS00236">
    <property type="entry name" value="NEUROTR_ION_CHANNEL"/>
    <property type="match status" value="1"/>
</dbReference>
<accession>A0A1B6KNL4</accession>
<evidence type="ECO:0000256" key="12">
    <source>
        <dbReference type="SAM" id="MobiDB-lite"/>
    </source>
</evidence>
<evidence type="ECO:0000256" key="10">
    <source>
        <dbReference type="ARBA" id="ARBA00023303"/>
    </source>
</evidence>
<keyword evidence="5 11" id="KW-0812">Transmembrane</keyword>
<dbReference type="Gene3D" id="2.70.170.10">
    <property type="entry name" value="Neurotransmitter-gated ion-channel ligand-binding domain"/>
    <property type="match status" value="1"/>
</dbReference>
<feature type="signal peptide" evidence="11">
    <location>
        <begin position="1"/>
        <end position="25"/>
    </location>
</feature>
<name>A0A1B6KNL4_9HEMI</name>
<keyword evidence="4" id="KW-1003">Cell membrane</keyword>
<dbReference type="GO" id="GO:0099095">
    <property type="term" value="F:ligand-gated monoatomic anion channel activity"/>
    <property type="evidence" value="ECO:0007669"/>
    <property type="project" value="UniProtKB-ARBA"/>
</dbReference>
<evidence type="ECO:0000256" key="6">
    <source>
        <dbReference type="ARBA" id="ARBA00022729"/>
    </source>
</evidence>
<evidence type="ECO:0000256" key="4">
    <source>
        <dbReference type="ARBA" id="ARBA00022475"/>
    </source>
</evidence>
<feature type="compositionally biased region" description="Low complexity" evidence="12">
    <location>
        <begin position="381"/>
        <end position="396"/>
    </location>
</feature>
<dbReference type="InterPro" id="IPR036734">
    <property type="entry name" value="Neur_chan_lig-bd_sf"/>
</dbReference>
<proteinExistence type="inferred from homology"/>
<sequence>MKEEMRLFVSSSLVIFLLIIGSSKSSDDELSLTGSEAEIVKQLTDPRHYNQLSRPNPREITTVYVHIHVYSLGSIDAQNLRFTAQILLRYRWKDPRLQQENFLQFEGGLKGKIWSPHVYIVNEQESKVMGTSGKDVIYSIQPDGTVVYLARMKVTLQCIMNLQKFPFDSQQCPLIMESWSYNASQLRLLWEDDSPVTVDSHLQLPEYSLEDVIINNSTAQYWWQKTTNMNQHLNVYYGKAAGNFSTLSVHFALQRQYGFYIMDYYVPSVLIVVVSWVTFWLDANSTPGRTVLGTSTLLTFITLSRNIGSSLPKVSYIKSSEIWFIGCTGFIFSSLAEFAFVNIIWRRKKNVDLKKVTSRHILQSTLTPQLYHKNLNLNHSKSSPSISSIDSQYGSSLDTRDSQSRLTLRLDSINPDPFPSRGLRDELVTVTLPVPNLHGPPETKSLFTMTPQEIASWIDRRSRLAFPIAFIIFNCFYWVWSLVLY</sequence>
<keyword evidence="9 11" id="KW-0472">Membrane</keyword>
<evidence type="ECO:0000256" key="9">
    <source>
        <dbReference type="ARBA" id="ARBA00023136"/>
    </source>
</evidence>
<organism evidence="15">
    <name type="scientific">Graphocephala atropunctata</name>
    <dbReference type="NCBI Taxonomy" id="36148"/>
    <lineage>
        <taxon>Eukaryota</taxon>
        <taxon>Metazoa</taxon>
        <taxon>Ecdysozoa</taxon>
        <taxon>Arthropoda</taxon>
        <taxon>Hexapoda</taxon>
        <taxon>Insecta</taxon>
        <taxon>Pterygota</taxon>
        <taxon>Neoptera</taxon>
        <taxon>Paraneoptera</taxon>
        <taxon>Hemiptera</taxon>
        <taxon>Auchenorrhyncha</taxon>
        <taxon>Membracoidea</taxon>
        <taxon>Cicadellidae</taxon>
        <taxon>Cicadellinae</taxon>
        <taxon>Cicadellini</taxon>
        <taxon>Graphocephala</taxon>
    </lineage>
</organism>
<evidence type="ECO:0000256" key="5">
    <source>
        <dbReference type="ARBA" id="ARBA00022692"/>
    </source>
</evidence>
<evidence type="ECO:0000259" key="13">
    <source>
        <dbReference type="Pfam" id="PF02931"/>
    </source>
</evidence>
<dbReference type="PRINTS" id="PR00252">
    <property type="entry name" value="NRIONCHANNEL"/>
</dbReference>
<dbReference type="GO" id="GO:0005230">
    <property type="term" value="F:extracellular ligand-gated monoatomic ion channel activity"/>
    <property type="evidence" value="ECO:0007669"/>
    <property type="project" value="InterPro"/>
</dbReference>
<evidence type="ECO:0000256" key="8">
    <source>
        <dbReference type="ARBA" id="ARBA00023065"/>
    </source>
</evidence>
<keyword evidence="10 11" id="KW-0407">Ion channel</keyword>
<dbReference type="InterPro" id="IPR006201">
    <property type="entry name" value="Neur_channel"/>
</dbReference>
<dbReference type="InterPro" id="IPR006029">
    <property type="entry name" value="Neurotrans-gated_channel_TM"/>
</dbReference>
<dbReference type="Pfam" id="PF02931">
    <property type="entry name" value="Neur_chan_LBD"/>
    <property type="match status" value="1"/>
</dbReference>
<dbReference type="NCBIfam" id="TIGR00860">
    <property type="entry name" value="LIC"/>
    <property type="match status" value="1"/>
</dbReference>
<feature type="domain" description="Neurotransmitter-gated ion-channel ligand-binding" evidence="13">
    <location>
        <begin position="37"/>
        <end position="230"/>
    </location>
</feature>
<evidence type="ECO:0000259" key="14">
    <source>
        <dbReference type="Pfam" id="PF02932"/>
    </source>
</evidence>
<dbReference type="AlphaFoldDB" id="A0A1B6KNL4"/>
<evidence type="ECO:0000256" key="2">
    <source>
        <dbReference type="ARBA" id="ARBA00004236"/>
    </source>
</evidence>
<dbReference type="InterPro" id="IPR036719">
    <property type="entry name" value="Neuro-gated_channel_TM_sf"/>
</dbReference>
<dbReference type="CDD" id="cd19049">
    <property type="entry name" value="LGIC_TM_anion"/>
    <property type="match status" value="1"/>
</dbReference>
<dbReference type="InterPro" id="IPR038050">
    <property type="entry name" value="Neuro_actylchol_rec"/>
</dbReference>
<feature type="transmembrane region" description="Helical" evidence="11">
    <location>
        <begin position="264"/>
        <end position="283"/>
    </location>
</feature>
<dbReference type="PRINTS" id="PR00253">
    <property type="entry name" value="GABAARECEPTR"/>
</dbReference>
<evidence type="ECO:0000256" key="1">
    <source>
        <dbReference type="ARBA" id="ARBA00004141"/>
    </source>
</evidence>
<evidence type="ECO:0000313" key="15">
    <source>
        <dbReference type="EMBL" id="JAT13026.1"/>
    </source>
</evidence>
<keyword evidence="7 11" id="KW-1133">Transmembrane helix</keyword>
<feature type="transmembrane region" description="Helical" evidence="11">
    <location>
        <begin position="290"/>
        <end position="307"/>
    </location>
</feature>
<protein>
    <recommendedName>
        <fullName evidence="16">Neurotransmitter-gated ion-channel ligand-binding domain-containing protein</fullName>
    </recommendedName>
</protein>
<feature type="chain" id="PRO_5022265919" description="Neurotransmitter-gated ion-channel ligand-binding domain-containing protein" evidence="11">
    <location>
        <begin position="26"/>
        <end position="485"/>
    </location>
</feature>
<dbReference type="CDD" id="cd18987">
    <property type="entry name" value="LGIC_ECD_anion"/>
    <property type="match status" value="1"/>
</dbReference>
<keyword evidence="3 11" id="KW-0813">Transport</keyword>
<dbReference type="Pfam" id="PF02932">
    <property type="entry name" value="Neur_chan_memb"/>
    <property type="match status" value="1"/>
</dbReference>
<keyword evidence="6 11" id="KW-0732">Signal</keyword>
<dbReference type="GO" id="GO:0005254">
    <property type="term" value="F:chloride channel activity"/>
    <property type="evidence" value="ECO:0007669"/>
    <property type="project" value="UniProtKB-ARBA"/>
</dbReference>
<feature type="transmembrane region" description="Helical" evidence="11">
    <location>
        <begin position="464"/>
        <end position="483"/>
    </location>
</feature>
<dbReference type="GO" id="GO:0004888">
    <property type="term" value="F:transmembrane signaling receptor activity"/>
    <property type="evidence" value="ECO:0007669"/>
    <property type="project" value="InterPro"/>
</dbReference>
<reference evidence="15" key="1">
    <citation type="submission" date="2015-11" db="EMBL/GenBank/DDBJ databases">
        <title>De novo transcriptome assembly of four potential Pierce s Disease insect vectors from Arizona vineyards.</title>
        <authorList>
            <person name="Tassone E.E."/>
        </authorList>
    </citation>
    <scope>NUCLEOTIDE SEQUENCE</scope>
</reference>
<feature type="domain" description="Neurotransmitter-gated ion-channel transmembrane" evidence="14">
    <location>
        <begin position="265"/>
        <end position="389"/>
    </location>
</feature>
<dbReference type="InterPro" id="IPR006028">
    <property type="entry name" value="GABAA/Glycine_rcpt"/>
</dbReference>
<evidence type="ECO:0000256" key="7">
    <source>
        <dbReference type="ARBA" id="ARBA00022989"/>
    </source>
</evidence>